<dbReference type="RefSeq" id="WP_255333154.1">
    <property type="nucleotide sequence ID" value="NZ_VOTZ01000021.1"/>
</dbReference>
<evidence type="ECO:0000313" key="3">
    <source>
        <dbReference type="EMBL" id="MCQ1539189.1"/>
    </source>
</evidence>
<keyword evidence="4" id="KW-1185">Reference proteome</keyword>
<keyword evidence="3" id="KW-0067">ATP-binding</keyword>
<evidence type="ECO:0000313" key="4">
    <source>
        <dbReference type="Proteomes" id="UP001524383"/>
    </source>
</evidence>
<accession>A0ABD4TN47</accession>
<gene>
    <name evidence="3" type="ORF">FTO68_09385</name>
</gene>
<dbReference type="Proteomes" id="UP001524383">
    <property type="component" value="Unassembled WGS sequence"/>
</dbReference>
<dbReference type="InterPro" id="IPR041682">
    <property type="entry name" value="AAA_14"/>
</dbReference>
<evidence type="ECO:0000259" key="1">
    <source>
        <dbReference type="Pfam" id="PF13173"/>
    </source>
</evidence>
<dbReference type="PANTHER" id="PTHR33295">
    <property type="entry name" value="ATPASE"/>
    <property type="match status" value="1"/>
</dbReference>
<keyword evidence="3" id="KW-0547">Nucleotide-binding</keyword>
<proteinExistence type="predicted"/>
<dbReference type="Pfam" id="PF13635">
    <property type="entry name" value="DUF4143"/>
    <property type="match status" value="1"/>
</dbReference>
<dbReference type="InterPro" id="IPR027417">
    <property type="entry name" value="P-loop_NTPase"/>
</dbReference>
<dbReference type="AlphaFoldDB" id="A0ABD4TN47"/>
<comment type="caution">
    <text evidence="3">The sequence shown here is derived from an EMBL/GenBank/DDBJ whole genome shotgun (WGS) entry which is preliminary data.</text>
</comment>
<dbReference type="Pfam" id="PF13173">
    <property type="entry name" value="AAA_14"/>
    <property type="match status" value="1"/>
</dbReference>
<dbReference type="EMBL" id="VOTZ01000021">
    <property type="protein sequence ID" value="MCQ1539189.1"/>
    <property type="molecule type" value="Genomic_DNA"/>
</dbReference>
<dbReference type="PANTHER" id="PTHR33295:SF8">
    <property type="entry name" value="AAA+ ATPASE DOMAIN-CONTAINING PROTEIN"/>
    <property type="match status" value="1"/>
</dbReference>
<dbReference type="SUPFAM" id="SSF52540">
    <property type="entry name" value="P-loop containing nucleoside triphosphate hydrolases"/>
    <property type="match status" value="1"/>
</dbReference>
<dbReference type="InterPro" id="IPR025420">
    <property type="entry name" value="DUF4143"/>
</dbReference>
<evidence type="ECO:0000259" key="2">
    <source>
        <dbReference type="Pfam" id="PF13635"/>
    </source>
</evidence>
<reference evidence="3 4" key="1">
    <citation type="submission" date="2019-08" db="EMBL/GenBank/DDBJ databases">
        <authorList>
            <person name="Chen S.-C."/>
            <person name="Lai M.-C."/>
            <person name="You Y.-T."/>
        </authorList>
    </citation>
    <scope>NUCLEOTIDE SEQUENCE [LARGE SCALE GENOMIC DNA]</scope>
    <source>
        <strain evidence="3 4">P2F9704a</strain>
    </source>
</reference>
<dbReference type="Gene3D" id="3.40.50.300">
    <property type="entry name" value="P-loop containing nucleotide triphosphate hydrolases"/>
    <property type="match status" value="1"/>
</dbReference>
<sequence length="434" mass="50444">MDERMEIALESQNPWWSSGEFETGVDRLFRFPQIERYLNIQEVLLIVGARRTGKSTLVYQIIRSLLDQGVGREAILYINLDEPLFLSMADDPTLLSSIVEGHLARHGRKIQRLYLCIDEIQNYSYWAPAIKTLYDTKSTIKCILTGSVSTLLKQEMSTRLSGRHFSITVYPLTFAECLGFQKTEYPTIMQMREAFGKYLKYGGFPRVVLEPDESMKMEILKNYYETIYLKDIIFPNRIRKNSEIIDLLYYLISHTGTLLSYNKIAETLQISTDTVREYIEYAENAFLLSTLMKYDYSLKKQLANPKKIYAIDPGLINAVSFAFSENRGRLIENVIFMTLKRAYESIYYHKGQYECDFLVSVDRQITHAVQVTQSLKEPKTREREIRGLSEAMETYGLPEGTIITEYESDEIETDGRRIHVIPCYTWLTRNGQIL</sequence>
<feature type="domain" description="AAA" evidence="1">
    <location>
        <begin position="42"/>
        <end position="178"/>
    </location>
</feature>
<dbReference type="GO" id="GO:0005524">
    <property type="term" value="F:ATP binding"/>
    <property type="evidence" value="ECO:0007669"/>
    <property type="project" value="UniProtKB-KW"/>
</dbReference>
<organism evidence="3 4">
    <name type="scientific">Methanocalculus taiwanensis</name>
    <dbReference type="NCBI Taxonomy" id="106207"/>
    <lineage>
        <taxon>Archaea</taxon>
        <taxon>Methanobacteriati</taxon>
        <taxon>Methanobacteriota</taxon>
        <taxon>Stenosarchaea group</taxon>
        <taxon>Methanomicrobia</taxon>
        <taxon>Methanomicrobiales</taxon>
        <taxon>Methanocalculaceae</taxon>
        <taxon>Methanocalculus</taxon>
    </lineage>
</organism>
<protein>
    <submittedName>
        <fullName evidence="3">ATP-binding protein</fullName>
    </submittedName>
</protein>
<name>A0ABD4TN47_9EURY</name>
<feature type="domain" description="DUF4143" evidence="2">
    <location>
        <begin position="236"/>
        <end position="371"/>
    </location>
</feature>